<dbReference type="PANTHER" id="PTHR24148:SF64">
    <property type="entry name" value="HETEROKARYON INCOMPATIBILITY DOMAIN-CONTAINING PROTEIN"/>
    <property type="match status" value="1"/>
</dbReference>
<dbReference type="InterPro" id="IPR052895">
    <property type="entry name" value="HetReg/Transcr_Mod"/>
</dbReference>
<organism evidence="3 4">
    <name type="scientific">Exophiala xenobiotica</name>
    <dbReference type="NCBI Taxonomy" id="348802"/>
    <lineage>
        <taxon>Eukaryota</taxon>
        <taxon>Fungi</taxon>
        <taxon>Dikarya</taxon>
        <taxon>Ascomycota</taxon>
        <taxon>Pezizomycotina</taxon>
        <taxon>Eurotiomycetes</taxon>
        <taxon>Chaetothyriomycetidae</taxon>
        <taxon>Chaetothyriales</taxon>
        <taxon>Herpotrichiellaceae</taxon>
        <taxon>Exophiala</taxon>
    </lineage>
</organism>
<reference evidence="3 4" key="1">
    <citation type="submission" date="2015-01" db="EMBL/GenBank/DDBJ databases">
        <title>The Genome Sequence of Exophiala xenobiotica CBS118157.</title>
        <authorList>
            <consortium name="The Broad Institute Genomics Platform"/>
            <person name="Cuomo C."/>
            <person name="de Hoog S."/>
            <person name="Gorbushina A."/>
            <person name="Stielow B."/>
            <person name="Teixiera M."/>
            <person name="Abouelleil A."/>
            <person name="Chapman S.B."/>
            <person name="Priest M."/>
            <person name="Young S.K."/>
            <person name="Wortman J."/>
            <person name="Nusbaum C."/>
            <person name="Birren B."/>
        </authorList>
    </citation>
    <scope>NUCLEOTIDE SEQUENCE [LARGE SCALE GENOMIC DNA]</scope>
    <source>
        <strain evidence="3 4">CBS 118157</strain>
    </source>
</reference>
<feature type="domain" description="Heterokaryon incompatibility" evidence="2">
    <location>
        <begin position="128"/>
        <end position="284"/>
    </location>
</feature>
<dbReference type="HOGENOM" id="CLU_004184_7_2_1"/>
<dbReference type="RefSeq" id="XP_013314146.1">
    <property type="nucleotide sequence ID" value="XM_013458692.1"/>
</dbReference>
<evidence type="ECO:0000256" key="1">
    <source>
        <dbReference type="SAM" id="SignalP"/>
    </source>
</evidence>
<dbReference type="Pfam" id="PF06985">
    <property type="entry name" value="HET"/>
    <property type="match status" value="1"/>
</dbReference>
<name>A0A0D2CU59_9EURO</name>
<dbReference type="Proteomes" id="UP000054342">
    <property type="component" value="Unassembled WGS sequence"/>
</dbReference>
<feature type="signal peptide" evidence="1">
    <location>
        <begin position="1"/>
        <end position="21"/>
    </location>
</feature>
<feature type="chain" id="PRO_5002240079" description="Heterokaryon incompatibility domain-containing protein" evidence="1">
    <location>
        <begin position="22"/>
        <end position="689"/>
    </location>
</feature>
<keyword evidence="4" id="KW-1185">Reference proteome</keyword>
<evidence type="ECO:0000259" key="2">
    <source>
        <dbReference type="Pfam" id="PF06985"/>
    </source>
</evidence>
<dbReference type="GeneID" id="25331030"/>
<accession>A0A0D2CU59</accession>
<evidence type="ECO:0000313" key="3">
    <source>
        <dbReference type="EMBL" id="KIW53562.1"/>
    </source>
</evidence>
<dbReference type="EMBL" id="KN847321">
    <property type="protein sequence ID" value="KIW53562.1"/>
    <property type="molecule type" value="Genomic_DNA"/>
</dbReference>
<protein>
    <recommendedName>
        <fullName evidence="2">Heterokaryon incompatibility domain-containing protein</fullName>
    </recommendedName>
</protein>
<dbReference type="AlphaFoldDB" id="A0A0D2CU59"/>
<proteinExistence type="predicted"/>
<keyword evidence="1" id="KW-0732">Signal</keyword>
<dbReference type="Pfam" id="PF26639">
    <property type="entry name" value="Het-6_barrel"/>
    <property type="match status" value="1"/>
</dbReference>
<dbReference type="InterPro" id="IPR010730">
    <property type="entry name" value="HET"/>
</dbReference>
<dbReference type="PANTHER" id="PTHR24148">
    <property type="entry name" value="ANKYRIN REPEAT DOMAIN-CONTAINING PROTEIN 39 HOMOLOG-RELATED"/>
    <property type="match status" value="1"/>
</dbReference>
<evidence type="ECO:0000313" key="4">
    <source>
        <dbReference type="Proteomes" id="UP000054342"/>
    </source>
</evidence>
<gene>
    <name evidence="3" type="ORF">PV05_09122</name>
</gene>
<dbReference type="OrthoDB" id="4161816at2759"/>
<sequence length="689" mass="76449">MFGFPMTGAAGGLFGFGQVLAQQVEDATTVFQDAFDAFESTPDELRPTPPGLKKSSIEFPAAPTRYEWSTLSPEGRKMIRLVTIESMNSIPSDCKLRECELLETSSAVPLVRCKIHEKDLATLPKDSYEAVSYSWLDMEAEVPLLVNEREELRVNPSLIACLQHLLRKQDKLILWWDNICVKQTDAREIACQVALMKEIFQGAKRTYLWLGEGDTDSDLALKTLDEICPLNGEGHTSADLRADKARSLVSEGFRDRKSAASLQRTAIAKLLNRKYFERAWIYQEAAASKEIVVLIGKQELNFDRLCDAVEAYCAAEGDKMRRSDISLGNPLQIVAHGCNTLQAIRQGRAELQGNKPLGTNYLQTVLCRVAGSVKARRDHDLVYAFLGFQGGAAPIKIDYEISVGSAYNIAARSLMEQNKTLDLFAICGGQEKLDDLASWAPNWTIRLPQGQPIHQGGIEPLFNASKDMRFRPTSKENDPCQLVTYGKVIDTVAAVSGIEFKYAERNTLGIENFIRLQAHLEFVKKNSKSAVPCNRERVLKVLLAEGAFEYSRHIFDKEPVTPKKPVFDLASLLDAYDKDNMIRQSKGFGLRAEKEAYAKLRKQSLICVRKMMFVGTTGALGLAPAAVKPGDEVAILNGSRVPVVLRKFSGADGHGTTYQLIGQAYFEDAMNGEKVTWSIDNEAGEIVLV</sequence>